<feature type="transmembrane region" description="Helical" evidence="6">
    <location>
        <begin position="825"/>
        <end position="849"/>
    </location>
</feature>
<feature type="transmembrane region" description="Helical" evidence="6">
    <location>
        <begin position="415"/>
        <end position="436"/>
    </location>
</feature>
<comment type="subcellular location">
    <subcellularLocation>
        <location evidence="1">Cell membrane</location>
        <topology evidence="1">Multi-pass membrane protein</topology>
    </subcellularLocation>
</comment>
<dbReference type="Proteomes" id="UP000746503">
    <property type="component" value="Unassembled WGS sequence"/>
</dbReference>
<gene>
    <name evidence="8" type="ORF">HCJ92_15900</name>
</gene>
<evidence type="ECO:0000313" key="9">
    <source>
        <dbReference type="Proteomes" id="UP000746503"/>
    </source>
</evidence>
<dbReference type="PANTHER" id="PTHR30287:SF2">
    <property type="entry name" value="BLL1001 PROTEIN"/>
    <property type="match status" value="1"/>
</dbReference>
<evidence type="ECO:0000256" key="6">
    <source>
        <dbReference type="SAM" id="Phobius"/>
    </source>
</evidence>
<keyword evidence="9" id="KW-1185">Reference proteome</keyword>
<name>A0ABX1ATJ9_9ACTN</name>
<keyword evidence="5 6" id="KW-0472">Membrane</keyword>
<feature type="transmembrane region" description="Helical" evidence="6">
    <location>
        <begin position="491"/>
        <end position="513"/>
    </location>
</feature>
<comment type="caution">
    <text evidence="8">The sequence shown here is derived from an EMBL/GenBank/DDBJ whole genome shotgun (WGS) entry which is preliminary data.</text>
</comment>
<evidence type="ECO:0000256" key="3">
    <source>
        <dbReference type="ARBA" id="ARBA00022692"/>
    </source>
</evidence>
<feature type="transmembrane region" description="Helical" evidence="6">
    <location>
        <begin position="372"/>
        <end position="394"/>
    </location>
</feature>
<evidence type="ECO:0000256" key="4">
    <source>
        <dbReference type="ARBA" id="ARBA00022989"/>
    </source>
</evidence>
<dbReference type="RefSeq" id="WP_167934259.1">
    <property type="nucleotide sequence ID" value="NZ_JAAVJB010000136.1"/>
</dbReference>
<dbReference type="EMBL" id="JAAVJB010000136">
    <property type="protein sequence ID" value="NJP67742.1"/>
    <property type="molecule type" value="Genomic_DNA"/>
</dbReference>
<sequence>GRSILVIAMIALPIIGVTAIDISFRSSQLTTEEQIDRTMGSAAASVRPAGPAVHQHPEDANRYSLVDEDAGDFYDSGSDPLGENAAREAAEFVPPGAELIVESSWYGVEVDTATGVTDVEIREADLAHPVTSGRVTLLSGRVPQEPNEAAASTAYLRTAGFSVGDTLRFAASDREFTVVGSYELPSALEAEQLTVLPAAGLIAEVAADPEAEQDRYGADYLVHSDEPFTWEMVLAANEQGWVVDSRVVRLDPPARDQVPYYDDRVDDFADNGTSVVMITVLALVILEICLLAGPAFAVGARRSRRMLGLMGANGADRRHVRAVMLSSGIVLGLAAAVVGIVLGLVAMLLAQDWLETSAGERFGALTIVPHEVLAICVLGMGTGLLAALLPAITASREPILESLTGRRGVRRVSRVLPVVGAVLFVLGAACAVAGALTVNESLLVAGGVIVAQLGLVATTPALVGFFGRVGRFLPMSGRLALRDAVRNRSRTAPAVAAVLAAVSGAVAVATVVASSDAQQSATYEPTAPLGVVVIQSDSAATVQAAREAAMRELPVSERAEVGRVVPGERVCDLWRVSADCPTLEVRLPEAAVCDWDTHYERLMAAREENPDLTIQEFEPACYWDFSQPPVWLDIAVVGPDYLDVLAVEDPGAAAALERGEAVVYDELKIHEDGTVRFDLVDSDDVEAAREEVLALPATLGSRAEYGGRPGEILISAEAAEAAGYQVADHSLVLATERQPEAAEMQALRAALADLPGEPYVYVEEGHTSDADIVLLVLGLFAMAVTLGAAGIATGLAQADSEADLTTLSAVGAPPRVRRTLSGLQCGVIALMGVVLGALSGVVPGTAIVLSDFRSQHESWQTSLDRDPAGEPQLFLELPWETILQLVVVVPLVAAVVAALMTRSTPGMARRSQ</sequence>
<feature type="transmembrane region" description="Helical" evidence="6">
    <location>
        <begin position="442"/>
        <end position="470"/>
    </location>
</feature>
<keyword evidence="3 6" id="KW-0812">Transmembrane</keyword>
<reference evidence="8 9" key="1">
    <citation type="submission" date="2020-03" db="EMBL/GenBank/DDBJ databases">
        <title>Draft genome of Streptomyces sp. ventii, isolated from the Axial Seamount in the Pacific Ocean, and resequencing of the two type strains Streptomyces lonarensis strain NCL 716 and Streptomyces bohaiensis strain 11A07.</title>
        <authorList>
            <person name="Loughran R.M."/>
            <person name="Pfannmuller K.M."/>
            <person name="Wasson B.J."/>
            <person name="Deadmond M.C."/>
            <person name="Paddock B.E."/>
            <person name="Koyack M.J."/>
            <person name="Gallegos D.A."/>
            <person name="Mitchell E.A."/>
            <person name="Ushijima B."/>
            <person name="Saw J.H."/>
            <person name="Mcphail K.L."/>
            <person name="Videau P."/>
        </authorList>
    </citation>
    <scope>NUCLEOTIDE SEQUENCE [LARGE SCALE GENOMIC DNA]</scope>
    <source>
        <strain evidence="9">5675061</strain>
    </source>
</reference>
<feature type="transmembrane region" description="Helical" evidence="6">
    <location>
        <begin position="772"/>
        <end position="796"/>
    </location>
</feature>
<proteinExistence type="predicted"/>
<evidence type="ECO:0000259" key="7">
    <source>
        <dbReference type="Pfam" id="PF02687"/>
    </source>
</evidence>
<dbReference type="Pfam" id="PF02687">
    <property type="entry name" value="FtsX"/>
    <property type="match status" value="1"/>
</dbReference>
<accession>A0ABX1ATJ9</accession>
<feature type="transmembrane region" description="Helical" evidence="6">
    <location>
        <begin position="320"/>
        <end position="350"/>
    </location>
</feature>
<dbReference type="InterPro" id="IPR038766">
    <property type="entry name" value="Membrane_comp_ABC_pdt"/>
</dbReference>
<dbReference type="InterPro" id="IPR003838">
    <property type="entry name" value="ABC3_permease_C"/>
</dbReference>
<feature type="non-terminal residue" evidence="8">
    <location>
        <position position="1"/>
    </location>
</feature>
<keyword evidence="4 6" id="KW-1133">Transmembrane helix</keyword>
<feature type="transmembrane region" description="Helical" evidence="6">
    <location>
        <begin position="275"/>
        <end position="299"/>
    </location>
</feature>
<feature type="domain" description="ABC3 transporter permease C-terminal" evidence="7">
    <location>
        <begin position="282"/>
        <end position="398"/>
    </location>
</feature>
<feature type="transmembrane region" description="Helical" evidence="6">
    <location>
        <begin position="881"/>
        <end position="900"/>
    </location>
</feature>
<evidence type="ECO:0000256" key="1">
    <source>
        <dbReference type="ARBA" id="ARBA00004651"/>
    </source>
</evidence>
<keyword evidence="2" id="KW-1003">Cell membrane</keyword>
<evidence type="ECO:0000256" key="2">
    <source>
        <dbReference type="ARBA" id="ARBA00022475"/>
    </source>
</evidence>
<organism evidence="8 9">
    <name type="scientific">Streptomyces spiramenti</name>
    <dbReference type="NCBI Taxonomy" id="2720606"/>
    <lineage>
        <taxon>Bacteria</taxon>
        <taxon>Bacillati</taxon>
        <taxon>Actinomycetota</taxon>
        <taxon>Actinomycetes</taxon>
        <taxon>Kitasatosporales</taxon>
        <taxon>Streptomycetaceae</taxon>
        <taxon>Streptomyces</taxon>
    </lineage>
</organism>
<evidence type="ECO:0000256" key="5">
    <source>
        <dbReference type="ARBA" id="ARBA00023136"/>
    </source>
</evidence>
<protein>
    <submittedName>
        <fullName evidence="8">ABC transporter permease</fullName>
    </submittedName>
</protein>
<evidence type="ECO:0000313" key="8">
    <source>
        <dbReference type="EMBL" id="NJP67742.1"/>
    </source>
</evidence>
<dbReference type="PANTHER" id="PTHR30287">
    <property type="entry name" value="MEMBRANE COMPONENT OF PREDICTED ABC SUPERFAMILY METABOLITE UPTAKE TRANSPORTER"/>
    <property type="match status" value="1"/>
</dbReference>